<dbReference type="Proteomes" id="UP001353858">
    <property type="component" value="Unassembled WGS sequence"/>
</dbReference>
<keyword evidence="2" id="KW-1185">Reference proteome</keyword>
<gene>
    <name evidence="1" type="ORF">RN001_015116</name>
</gene>
<dbReference type="AlphaFoldDB" id="A0AAN7NYM4"/>
<sequence length="103" mass="11851">MTARIQITRIRSKEFTINKETKQGGSLSLLSSWIKLLKELTWNIKTLLKEGKMMEVAKEITRYQVDVAAVQEVRWKGEGEIIKKDFTLLYLGEKKQGANGFAF</sequence>
<protein>
    <submittedName>
        <fullName evidence="1">Uncharacterized protein</fullName>
    </submittedName>
</protein>
<organism evidence="1 2">
    <name type="scientific">Aquatica leii</name>
    <dbReference type="NCBI Taxonomy" id="1421715"/>
    <lineage>
        <taxon>Eukaryota</taxon>
        <taxon>Metazoa</taxon>
        <taxon>Ecdysozoa</taxon>
        <taxon>Arthropoda</taxon>
        <taxon>Hexapoda</taxon>
        <taxon>Insecta</taxon>
        <taxon>Pterygota</taxon>
        <taxon>Neoptera</taxon>
        <taxon>Endopterygota</taxon>
        <taxon>Coleoptera</taxon>
        <taxon>Polyphaga</taxon>
        <taxon>Elateriformia</taxon>
        <taxon>Elateroidea</taxon>
        <taxon>Lampyridae</taxon>
        <taxon>Luciolinae</taxon>
        <taxon>Aquatica</taxon>
    </lineage>
</organism>
<evidence type="ECO:0000313" key="1">
    <source>
        <dbReference type="EMBL" id="KAK4873087.1"/>
    </source>
</evidence>
<evidence type="ECO:0000313" key="2">
    <source>
        <dbReference type="Proteomes" id="UP001353858"/>
    </source>
</evidence>
<dbReference type="Gene3D" id="3.60.10.10">
    <property type="entry name" value="Endonuclease/exonuclease/phosphatase"/>
    <property type="match status" value="1"/>
</dbReference>
<dbReference type="EMBL" id="JARPUR010000007">
    <property type="protein sequence ID" value="KAK4873087.1"/>
    <property type="molecule type" value="Genomic_DNA"/>
</dbReference>
<name>A0AAN7NYM4_9COLE</name>
<reference evidence="2" key="1">
    <citation type="submission" date="2023-01" db="EMBL/GenBank/DDBJ databases">
        <title>Key to firefly adult light organ development and bioluminescence: homeobox transcription factors regulate luciferase expression and transportation to peroxisome.</title>
        <authorList>
            <person name="Fu X."/>
        </authorList>
    </citation>
    <scope>NUCLEOTIDE SEQUENCE [LARGE SCALE GENOMIC DNA]</scope>
</reference>
<proteinExistence type="predicted"/>
<dbReference type="InterPro" id="IPR036691">
    <property type="entry name" value="Endo/exonu/phosph_ase_sf"/>
</dbReference>
<accession>A0AAN7NYM4</accession>
<comment type="caution">
    <text evidence="1">The sequence shown here is derived from an EMBL/GenBank/DDBJ whole genome shotgun (WGS) entry which is preliminary data.</text>
</comment>